<dbReference type="STRING" id="1423729.FC80_GL001264"/>
<reference evidence="2 3" key="1">
    <citation type="journal article" date="2015" name="Genome Announc.">
        <title>Expanding the biotechnology potential of lactobacilli through comparative genomics of 213 strains and associated genera.</title>
        <authorList>
            <person name="Sun Z."/>
            <person name="Harris H.M."/>
            <person name="McCann A."/>
            <person name="Guo C."/>
            <person name="Argimon S."/>
            <person name="Zhang W."/>
            <person name="Yang X."/>
            <person name="Jeffery I.B."/>
            <person name="Cooney J.C."/>
            <person name="Kagawa T.F."/>
            <person name="Liu W."/>
            <person name="Song Y."/>
            <person name="Salvetti E."/>
            <person name="Wrobel A."/>
            <person name="Rasinkangas P."/>
            <person name="Parkhill J."/>
            <person name="Rea M.C."/>
            <person name="O'Sullivan O."/>
            <person name="Ritari J."/>
            <person name="Douillard F.P."/>
            <person name="Paul Ross R."/>
            <person name="Yang R."/>
            <person name="Briner A.E."/>
            <person name="Felis G.E."/>
            <person name="de Vos W.M."/>
            <person name="Barrangou R."/>
            <person name="Klaenhammer T.R."/>
            <person name="Caufield P.W."/>
            <person name="Cui Y."/>
            <person name="Zhang H."/>
            <person name="O'Toole P.W."/>
        </authorList>
    </citation>
    <scope>NUCLEOTIDE SEQUENCE [LARGE SCALE GENOMIC DNA]</scope>
    <source>
        <strain evidence="2 3">DSM 21116</strain>
    </source>
</reference>
<dbReference type="EMBL" id="AYZE01000015">
    <property type="protein sequence ID" value="KRM90361.1"/>
    <property type="molecule type" value="Genomic_DNA"/>
</dbReference>
<dbReference type="PATRIC" id="fig|1423729.3.peg.1283"/>
<protein>
    <submittedName>
        <fullName evidence="2">Peptidase</fullName>
    </submittedName>
</protein>
<comment type="caution">
    <text evidence="2">The sequence shown here is derived from an EMBL/GenBank/DDBJ whole genome shotgun (WGS) entry which is preliminary data.</text>
</comment>
<proteinExistence type="predicted"/>
<dbReference type="PANTHER" id="PTHR11851">
    <property type="entry name" value="METALLOPROTEASE"/>
    <property type="match status" value="1"/>
</dbReference>
<keyword evidence="3" id="KW-1185">Reference proteome</keyword>
<gene>
    <name evidence="2" type="ORF">FC80_GL001264</name>
</gene>
<name>A0A0R2CPK5_9LACO</name>
<dbReference type="InterPro" id="IPR007863">
    <property type="entry name" value="Peptidase_M16_C"/>
</dbReference>
<dbReference type="GO" id="GO:0046872">
    <property type="term" value="F:metal ion binding"/>
    <property type="evidence" value="ECO:0007669"/>
    <property type="project" value="InterPro"/>
</dbReference>
<dbReference type="SUPFAM" id="SSF63411">
    <property type="entry name" value="LuxS/MPP-like metallohydrolase"/>
    <property type="match status" value="2"/>
</dbReference>
<sequence>MKPGVNLSVVKTKQFKTTRIAVDFVAPLKSEALTKRLLLASILENSSQKYSSQKILTEKLAQMYGAGFGVSTERKGNLHALSFNLECVNENFLGTTENLLDQGVNFLREIIFKPLIDKNKFDTQVFERQKEILADYIDSVRDDRQLFASIELNKLFFEDKAQSMPSFGSIDELEKITNEDLYSYYLDSIKNDQIEIIVVGDITDDQAKKIAFDFEFAKRVPPKIELFYIQKGTDREKKGIDYLDVSQAKLNLGYSLPVFFQDNEYYAALIFNDIFGGQPLSKLFINVREKASLAYYASSSYDSFRGFLTVKTGIKAKNKEKVLGIIDAQLGELKKGMITELEIETAKKGLKNSYLSQLDHQSVVLNRALFNSLLGKSFSEQEWMEKLNEVTIYDVTQIARKVHLEASYFLDGELKNENN</sequence>
<accession>A0A0R2CPK5</accession>
<dbReference type="Pfam" id="PF05193">
    <property type="entry name" value="Peptidase_M16_C"/>
    <property type="match status" value="1"/>
</dbReference>
<dbReference type="InterPro" id="IPR050361">
    <property type="entry name" value="MPP/UQCRC_Complex"/>
</dbReference>
<feature type="domain" description="Peptidase M16 C-terminal" evidence="1">
    <location>
        <begin position="175"/>
        <end position="350"/>
    </location>
</feature>
<dbReference type="Gene3D" id="3.30.830.10">
    <property type="entry name" value="Metalloenzyme, LuxS/M16 peptidase-like"/>
    <property type="match status" value="2"/>
</dbReference>
<dbReference type="NCBIfam" id="NF047422">
    <property type="entry name" value="YfmF_fam"/>
    <property type="match status" value="1"/>
</dbReference>
<dbReference type="Proteomes" id="UP000051131">
    <property type="component" value="Unassembled WGS sequence"/>
</dbReference>
<organism evidence="2 3">
    <name type="scientific">Liquorilactobacillus cacaonum DSM 21116</name>
    <dbReference type="NCBI Taxonomy" id="1423729"/>
    <lineage>
        <taxon>Bacteria</taxon>
        <taxon>Bacillati</taxon>
        <taxon>Bacillota</taxon>
        <taxon>Bacilli</taxon>
        <taxon>Lactobacillales</taxon>
        <taxon>Lactobacillaceae</taxon>
        <taxon>Liquorilactobacillus</taxon>
    </lineage>
</organism>
<evidence type="ECO:0000313" key="3">
    <source>
        <dbReference type="Proteomes" id="UP000051131"/>
    </source>
</evidence>
<evidence type="ECO:0000259" key="1">
    <source>
        <dbReference type="Pfam" id="PF05193"/>
    </source>
</evidence>
<dbReference type="PANTHER" id="PTHR11851:SF186">
    <property type="entry name" value="INACTIVE METALLOPROTEASE YMFF-RELATED"/>
    <property type="match status" value="1"/>
</dbReference>
<evidence type="ECO:0000313" key="2">
    <source>
        <dbReference type="EMBL" id="KRM90361.1"/>
    </source>
</evidence>
<dbReference type="InterPro" id="IPR011249">
    <property type="entry name" value="Metalloenz_LuxS/M16"/>
</dbReference>
<dbReference type="AlphaFoldDB" id="A0A0R2CPK5"/>